<dbReference type="Gene3D" id="3.30.428.70">
    <property type="match status" value="1"/>
</dbReference>
<evidence type="ECO:0000259" key="2">
    <source>
        <dbReference type="Pfam" id="PF09830"/>
    </source>
</evidence>
<name>A0A423XFC6_9PEZI</name>
<dbReference type="InterPro" id="IPR036265">
    <property type="entry name" value="HIT-like_sf"/>
</dbReference>
<evidence type="ECO:0000256" key="1">
    <source>
        <dbReference type="SAM" id="MobiDB-lite"/>
    </source>
</evidence>
<feature type="domain" description="Ap4A phosphorylase 1/2 N-terminal" evidence="3">
    <location>
        <begin position="7"/>
        <end position="166"/>
    </location>
</feature>
<feature type="region of interest" description="Disordered" evidence="1">
    <location>
        <begin position="258"/>
        <end position="287"/>
    </location>
</feature>
<dbReference type="Pfam" id="PF09830">
    <property type="entry name" value="ATP_transf"/>
    <property type="match status" value="1"/>
</dbReference>
<proteinExistence type="predicted"/>
<comment type="caution">
    <text evidence="4">The sequence shown here is derived from an EMBL/GenBank/DDBJ whole genome shotgun (WGS) entry which is preliminary data.</text>
</comment>
<sequence>MGRSHFQAPGKLPELVKSRFINAKANGDIHFYPTQVTVLSLASVPFQLRFSPSLAIKPKGPAPSPSTGKPIDPFENPPPASRIGEVGDDHTLVLNKFAIVPEHFLVITNSFEKQTDLLQAGDLAATYACIRAYREEGRELFAFFNSGPHSGASQPHRHLQLLPVERMRDGLAEGQEGEWEGAAAGAGGRRPGGWGLLADRLAAAGDASDHGSSGSVLPFLTFSERLEKEMSPRSLRSVYLRLYRQACAAVEGRPIPPAKKRRVSAAGKEDEERSYSSEEEYEDEDGLETEARISYNIAMTHDAMIILPRLAEGDVLRDGEGKEVGRLAFNGTVLAGTALVKSQAEWDALEGDGGAQLWKILEKIGVKPSKETGSDV</sequence>
<dbReference type="InterPro" id="IPR009163">
    <property type="entry name" value="Ap4A_phos1/2"/>
</dbReference>
<dbReference type="PANTHER" id="PTHR38420:SF3">
    <property type="entry name" value="5',5'''-P-1,P-4-TETRAPHOSPHATE PHOSPHORYLASE 2"/>
    <property type="match status" value="1"/>
</dbReference>
<dbReference type="EMBL" id="LKEB01000011">
    <property type="protein sequence ID" value="ROW14898.1"/>
    <property type="molecule type" value="Genomic_DNA"/>
</dbReference>
<dbReference type="Proteomes" id="UP000285146">
    <property type="component" value="Unassembled WGS sequence"/>
</dbReference>
<dbReference type="InterPro" id="IPR019200">
    <property type="entry name" value="ATP_adenylylTrfase_C"/>
</dbReference>
<dbReference type="GO" id="GO:0009117">
    <property type="term" value="P:nucleotide metabolic process"/>
    <property type="evidence" value="ECO:0007669"/>
    <property type="project" value="InterPro"/>
</dbReference>
<dbReference type="PANTHER" id="PTHR38420">
    <property type="entry name" value="AP-4-A PHOSPHORYLASE II"/>
    <property type="match status" value="1"/>
</dbReference>
<accession>A0A423XFC6</accession>
<dbReference type="Pfam" id="PF19327">
    <property type="entry name" value="Ap4A_phos_N"/>
    <property type="match status" value="1"/>
</dbReference>
<evidence type="ECO:0000313" key="4">
    <source>
        <dbReference type="EMBL" id="ROW14898.1"/>
    </source>
</evidence>
<dbReference type="GO" id="GO:0003877">
    <property type="term" value="F:ATP:ADP adenylyltransferase activity"/>
    <property type="evidence" value="ECO:0007669"/>
    <property type="project" value="InterPro"/>
</dbReference>
<dbReference type="AlphaFoldDB" id="A0A423XFC6"/>
<evidence type="ECO:0000259" key="3">
    <source>
        <dbReference type="Pfam" id="PF19327"/>
    </source>
</evidence>
<evidence type="ECO:0000313" key="5">
    <source>
        <dbReference type="Proteomes" id="UP000285146"/>
    </source>
</evidence>
<gene>
    <name evidence="4" type="ORF">VPNG_03431</name>
</gene>
<feature type="compositionally biased region" description="Acidic residues" evidence="1">
    <location>
        <begin position="277"/>
        <end position="287"/>
    </location>
</feature>
<keyword evidence="5" id="KW-1185">Reference proteome</keyword>
<feature type="compositionally biased region" description="Basic and acidic residues" evidence="1">
    <location>
        <begin position="267"/>
        <end position="276"/>
    </location>
</feature>
<dbReference type="STRING" id="1230097.A0A423XFC6"/>
<dbReference type="OrthoDB" id="10267950at2759"/>
<feature type="region of interest" description="Disordered" evidence="1">
    <location>
        <begin position="57"/>
        <end position="85"/>
    </location>
</feature>
<organism evidence="4 5">
    <name type="scientific">Cytospora leucostoma</name>
    <dbReference type="NCBI Taxonomy" id="1230097"/>
    <lineage>
        <taxon>Eukaryota</taxon>
        <taxon>Fungi</taxon>
        <taxon>Dikarya</taxon>
        <taxon>Ascomycota</taxon>
        <taxon>Pezizomycotina</taxon>
        <taxon>Sordariomycetes</taxon>
        <taxon>Sordariomycetidae</taxon>
        <taxon>Diaporthales</taxon>
        <taxon>Cytosporaceae</taxon>
        <taxon>Cytospora</taxon>
    </lineage>
</organism>
<dbReference type="SUPFAM" id="SSF54197">
    <property type="entry name" value="HIT-like"/>
    <property type="match status" value="1"/>
</dbReference>
<protein>
    <submittedName>
        <fullName evidence="4">Uncharacterized protein</fullName>
    </submittedName>
</protein>
<feature type="domain" description="ATP adenylyltransferase C-terminal" evidence="2">
    <location>
        <begin position="217"/>
        <end position="366"/>
    </location>
</feature>
<reference evidence="4 5" key="1">
    <citation type="submission" date="2015-09" db="EMBL/GenBank/DDBJ databases">
        <title>Host preference determinants of Valsa canker pathogens revealed by comparative genomics.</title>
        <authorList>
            <person name="Yin Z."/>
            <person name="Huang L."/>
        </authorList>
    </citation>
    <scope>NUCLEOTIDE SEQUENCE [LARGE SCALE GENOMIC DNA]</scope>
    <source>
        <strain evidence="4 5">SXYLt</strain>
    </source>
</reference>
<dbReference type="InParanoid" id="A0A423XFC6"/>
<dbReference type="InterPro" id="IPR043171">
    <property type="entry name" value="Ap4A_phos1/2-like"/>
</dbReference>
<dbReference type="GO" id="GO:0005524">
    <property type="term" value="F:ATP binding"/>
    <property type="evidence" value="ECO:0007669"/>
    <property type="project" value="InterPro"/>
</dbReference>
<dbReference type="InterPro" id="IPR045759">
    <property type="entry name" value="Ap4A_phos1/2_N"/>
</dbReference>